<dbReference type="SUPFAM" id="SSF55811">
    <property type="entry name" value="Nudix"/>
    <property type="match status" value="1"/>
</dbReference>
<dbReference type="EC" id="3.6.1.22" evidence="4"/>
<evidence type="ECO:0000256" key="4">
    <source>
        <dbReference type="ARBA" id="ARBA00012381"/>
    </source>
</evidence>
<evidence type="ECO:0000256" key="8">
    <source>
        <dbReference type="ARBA" id="ARBA00023027"/>
    </source>
</evidence>
<dbReference type="EMBL" id="CP118615">
    <property type="protein sequence ID" value="WDZ85151.1"/>
    <property type="molecule type" value="Genomic_DNA"/>
</dbReference>
<dbReference type="GO" id="GO:0016787">
    <property type="term" value="F:hydrolase activity"/>
    <property type="evidence" value="ECO:0007669"/>
    <property type="project" value="UniProtKB-KW"/>
</dbReference>
<evidence type="ECO:0000256" key="7">
    <source>
        <dbReference type="ARBA" id="ARBA00022842"/>
    </source>
</evidence>
<evidence type="ECO:0000256" key="10">
    <source>
        <dbReference type="SAM" id="MobiDB-lite"/>
    </source>
</evidence>
<dbReference type="Gene3D" id="3.90.79.10">
    <property type="entry name" value="Nucleoside Triphosphate Pyrophosphohydrolase"/>
    <property type="match status" value="1"/>
</dbReference>
<accession>A0ABY7ZRZ4</accession>
<protein>
    <recommendedName>
        <fullName evidence="4">NAD(+) diphosphatase</fullName>
        <ecNumber evidence="4">3.6.1.22</ecNumber>
    </recommendedName>
</protein>
<dbReference type="PANTHER" id="PTHR42904:SF6">
    <property type="entry name" value="NAD-CAPPED RNA HYDROLASE NUDT12"/>
    <property type="match status" value="1"/>
</dbReference>
<dbReference type="PROSITE" id="PS00893">
    <property type="entry name" value="NUDIX_BOX"/>
    <property type="match status" value="1"/>
</dbReference>
<name>A0ABY7ZRZ4_9ACTN</name>
<organism evidence="12 13">
    <name type="scientific">Micromonospora cathayae</name>
    <dbReference type="NCBI Taxonomy" id="3028804"/>
    <lineage>
        <taxon>Bacteria</taxon>
        <taxon>Bacillati</taxon>
        <taxon>Actinomycetota</taxon>
        <taxon>Actinomycetes</taxon>
        <taxon>Micromonosporales</taxon>
        <taxon>Micromonosporaceae</taxon>
        <taxon>Micromonospora</taxon>
    </lineage>
</organism>
<gene>
    <name evidence="12" type="primary">nudC</name>
    <name evidence="12" type="ORF">PVK37_01405</name>
</gene>
<dbReference type="InterPro" id="IPR015797">
    <property type="entry name" value="NUDIX_hydrolase-like_dom_sf"/>
</dbReference>
<comment type="cofactor">
    <cofactor evidence="2">
        <name>Zn(2+)</name>
        <dbReference type="ChEBI" id="CHEBI:29105"/>
    </cofactor>
</comment>
<evidence type="ECO:0000256" key="1">
    <source>
        <dbReference type="ARBA" id="ARBA00001946"/>
    </source>
</evidence>
<evidence type="ECO:0000313" key="12">
    <source>
        <dbReference type="EMBL" id="WDZ85151.1"/>
    </source>
</evidence>
<dbReference type="InterPro" id="IPR015375">
    <property type="entry name" value="NADH_PPase-like_N"/>
</dbReference>
<dbReference type="PROSITE" id="PS51462">
    <property type="entry name" value="NUDIX"/>
    <property type="match status" value="1"/>
</dbReference>
<comment type="cofactor">
    <cofactor evidence="1">
        <name>Mg(2+)</name>
        <dbReference type="ChEBI" id="CHEBI:18420"/>
    </cofactor>
</comment>
<evidence type="ECO:0000256" key="6">
    <source>
        <dbReference type="ARBA" id="ARBA00022801"/>
    </source>
</evidence>
<feature type="compositionally biased region" description="Gly residues" evidence="10">
    <location>
        <begin position="1"/>
        <end position="10"/>
    </location>
</feature>
<feature type="region of interest" description="Disordered" evidence="10">
    <location>
        <begin position="1"/>
        <end position="56"/>
    </location>
</feature>
<dbReference type="Proteomes" id="UP001219605">
    <property type="component" value="Chromosome"/>
</dbReference>
<evidence type="ECO:0000259" key="11">
    <source>
        <dbReference type="PROSITE" id="PS51462"/>
    </source>
</evidence>
<comment type="catalytic activity">
    <reaction evidence="9">
        <text>a 5'-end NAD(+)-phospho-ribonucleoside in mRNA + H2O = a 5'-end phospho-adenosine-phospho-ribonucleoside in mRNA + beta-nicotinamide D-ribonucleotide + 2 H(+)</text>
        <dbReference type="Rhea" id="RHEA:60876"/>
        <dbReference type="Rhea" id="RHEA-COMP:15698"/>
        <dbReference type="Rhea" id="RHEA-COMP:15719"/>
        <dbReference type="ChEBI" id="CHEBI:14649"/>
        <dbReference type="ChEBI" id="CHEBI:15377"/>
        <dbReference type="ChEBI" id="CHEBI:15378"/>
        <dbReference type="ChEBI" id="CHEBI:144029"/>
        <dbReference type="ChEBI" id="CHEBI:144051"/>
    </reaction>
    <physiologicalReaction direction="left-to-right" evidence="9">
        <dbReference type="Rhea" id="RHEA:60877"/>
    </physiologicalReaction>
</comment>
<dbReference type="InterPro" id="IPR000086">
    <property type="entry name" value="NUDIX_hydrolase_dom"/>
</dbReference>
<evidence type="ECO:0000256" key="2">
    <source>
        <dbReference type="ARBA" id="ARBA00001947"/>
    </source>
</evidence>
<feature type="domain" description="Nudix hydrolase" evidence="11">
    <location>
        <begin position="197"/>
        <end position="330"/>
    </location>
</feature>
<proteinExistence type="inferred from homology"/>
<keyword evidence="6 12" id="KW-0378">Hydrolase</keyword>
<evidence type="ECO:0000313" key="13">
    <source>
        <dbReference type="Proteomes" id="UP001219605"/>
    </source>
</evidence>
<evidence type="ECO:0000256" key="3">
    <source>
        <dbReference type="ARBA" id="ARBA00009595"/>
    </source>
</evidence>
<feature type="compositionally biased region" description="Basic and acidic residues" evidence="10">
    <location>
        <begin position="13"/>
        <end position="24"/>
    </location>
</feature>
<dbReference type="CDD" id="cd03429">
    <property type="entry name" value="NUDIX_NADH_pyrophosphatase_Nudt13"/>
    <property type="match status" value="1"/>
</dbReference>
<dbReference type="Gene3D" id="3.90.79.20">
    <property type="match status" value="1"/>
</dbReference>
<keyword evidence="7" id="KW-0460">Magnesium</keyword>
<dbReference type="Pfam" id="PF00293">
    <property type="entry name" value="NUDIX"/>
    <property type="match status" value="1"/>
</dbReference>
<keyword evidence="5" id="KW-0479">Metal-binding</keyword>
<evidence type="ECO:0000256" key="5">
    <source>
        <dbReference type="ARBA" id="ARBA00022723"/>
    </source>
</evidence>
<dbReference type="RefSeq" id="WP_275031849.1">
    <property type="nucleotide sequence ID" value="NZ_CP118615.1"/>
</dbReference>
<dbReference type="Pfam" id="PF09296">
    <property type="entry name" value="NUDIX-like"/>
    <property type="match status" value="1"/>
</dbReference>
<comment type="similarity">
    <text evidence="3">Belongs to the Nudix hydrolase family. NudC subfamily.</text>
</comment>
<dbReference type="InterPro" id="IPR020084">
    <property type="entry name" value="NUDIX_hydrolase_CS"/>
</dbReference>
<dbReference type="InterPro" id="IPR050241">
    <property type="entry name" value="NAD-cap_RNA_hydrolase_NudC"/>
</dbReference>
<keyword evidence="8" id="KW-0520">NAD</keyword>
<reference evidence="12 13" key="1">
    <citation type="submission" date="2023-02" db="EMBL/GenBank/DDBJ databases">
        <authorList>
            <person name="Mo P."/>
        </authorList>
    </citation>
    <scope>NUCLEOTIDE SEQUENCE [LARGE SCALE GENOMIC DNA]</scope>
    <source>
        <strain evidence="12 13">HUAS 3</strain>
    </source>
</reference>
<keyword evidence="13" id="KW-1185">Reference proteome</keyword>
<evidence type="ECO:0000256" key="9">
    <source>
        <dbReference type="ARBA" id="ARBA00023679"/>
    </source>
</evidence>
<sequence>MSGTGSGGSAAAGDREAVGDDRLRTTTARLPEPGPAYPSGRTDPLPPLARGTLDRAAHRRSDPDWLAAAWQRARVLVVDVAGGGRTLVVADRTPPVLRLLDPVDVPDVPPMFLGVDPDGVPVFAVDAALPSVPGARSAGVREIGHLLDDRDGGLLVTALALANWHLRHGYSAATGDPTSPDEGGWSRIDAHGSRMWPRTDPAMIVLVHDGVPGPDGRCLLGSNVGWPAAPGGRRFSCLAGFVEPGESAEAAVAREVAEEVGVTVSGIGYAGSQPWPFPGSLMLGFLARADPGQPLRLDPVEISEARWFSRREIAEALAGGAVDVGDGARLLLPPPLSIAHFLLDRWLTLPA</sequence>
<dbReference type="NCBIfam" id="NF001299">
    <property type="entry name" value="PRK00241.1"/>
    <property type="match status" value="1"/>
</dbReference>
<dbReference type="InterPro" id="IPR049734">
    <property type="entry name" value="NudC-like_C"/>
</dbReference>
<dbReference type="PANTHER" id="PTHR42904">
    <property type="entry name" value="NUDIX HYDROLASE, NUDC SUBFAMILY"/>
    <property type="match status" value="1"/>
</dbReference>